<keyword evidence="4" id="KW-1185">Reference proteome</keyword>
<evidence type="ECO:0000256" key="1">
    <source>
        <dbReference type="PROSITE-ProRule" id="PRU00221"/>
    </source>
</evidence>
<dbReference type="EMBL" id="CAJJDP010000033">
    <property type="protein sequence ID" value="CAD8156967.1"/>
    <property type="molecule type" value="Genomic_DNA"/>
</dbReference>
<organism evidence="3 4">
    <name type="scientific">Paramecium octaurelia</name>
    <dbReference type="NCBI Taxonomy" id="43137"/>
    <lineage>
        <taxon>Eukaryota</taxon>
        <taxon>Sar</taxon>
        <taxon>Alveolata</taxon>
        <taxon>Ciliophora</taxon>
        <taxon>Intramacronucleata</taxon>
        <taxon>Oligohymenophorea</taxon>
        <taxon>Peniculida</taxon>
        <taxon>Parameciidae</taxon>
        <taxon>Paramecium</taxon>
    </lineage>
</organism>
<name>A0A8S1TZR5_PAROT</name>
<dbReference type="SMART" id="SM00320">
    <property type="entry name" value="WD40"/>
    <property type="match status" value="4"/>
</dbReference>
<gene>
    <name evidence="3" type="ORF">POCTA_138.1.T0330067</name>
</gene>
<dbReference type="OrthoDB" id="307276at2759"/>
<dbReference type="PROSITE" id="PS50082">
    <property type="entry name" value="WD_REPEATS_2"/>
    <property type="match status" value="1"/>
</dbReference>
<dbReference type="Proteomes" id="UP000683925">
    <property type="component" value="Unassembled WGS sequence"/>
</dbReference>
<evidence type="ECO:0000313" key="3">
    <source>
        <dbReference type="EMBL" id="CAD8156967.1"/>
    </source>
</evidence>
<proteinExistence type="predicted"/>
<dbReference type="PROSITE" id="PS50294">
    <property type="entry name" value="WD_REPEATS_REGION"/>
    <property type="match status" value="1"/>
</dbReference>
<dbReference type="InterPro" id="IPR001680">
    <property type="entry name" value="WD40_rpt"/>
</dbReference>
<dbReference type="GO" id="GO:0016226">
    <property type="term" value="P:iron-sulfur cluster assembly"/>
    <property type="evidence" value="ECO:0007669"/>
    <property type="project" value="TreeGrafter"/>
</dbReference>
<evidence type="ECO:0000313" key="4">
    <source>
        <dbReference type="Proteomes" id="UP000683925"/>
    </source>
</evidence>
<dbReference type="GO" id="GO:0097361">
    <property type="term" value="C:cytosolic [4Fe-4S] assembly targeting complex"/>
    <property type="evidence" value="ECO:0007669"/>
    <property type="project" value="TreeGrafter"/>
</dbReference>
<feature type="coiled-coil region" evidence="2">
    <location>
        <begin position="53"/>
        <end position="91"/>
    </location>
</feature>
<sequence length="512" mass="60598">MYKPKMKENANDFYCLMKHQQPVSLVILDSKLKINERLLCCQCMEDFQFVHPKIELREAINIIEERRKKLLESLENLNNNNIQKVESLQNQMISLKSSLLQKIDQMLDIIKDWIQNQKELMQIYTEYNFFEEIDLINENQQFQDYHIKLGNSITQLNNIWKDKVTKNMQFFTTFSEYQNCNEILCNLSGQSTLQLQFIDDSIQQKEACKAIVFDPTGKTMVSTSGREIKIWDFENGKIKLSQSLQEHQELVNCLVFSQKLGYFISGSSDKSIRLWKQSNNKWQSLKKYNEHKGMIQCLILTQKEDQLISCCKEKLIKIWQLDFNNDQLKPQYSLEKHNGIVYSLSLNESESVLVSCGSDSIIIWAKGKNNKWKFSQVVKQAEQEIGCHVKFLKEDQFIWLPERRNHLCVFEQYEFGEFQENLKKRVCFKKTTGYLNEFNFPIIYNQVINLIFLRHQMHICILKVQNDGYLSLVQELDCKHWCIYGTITNNGQYLTFWGGGKNNYETYKIQNL</sequence>
<feature type="repeat" description="WD" evidence="1">
    <location>
        <begin position="244"/>
        <end position="276"/>
    </location>
</feature>
<keyword evidence="2" id="KW-0175">Coiled coil</keyword>
<dbReference type="PANTHER" id="PTHR19920">
    <property type="entry name" value="WD40 PROTEIN CIAO1"/>
    <property type="match status" value="1"/>
</dbReference>
<accession>A0A8S1TZR5</accession>
<reference evidence="3" key="1">
    <citation type="submission" date="2021-01" db="EMBL/GenBank/DDBJ databases">
        <authorList>
            <consortium name="Genoscope - CEA"/>
            <person name="William W."/>
        </authorList>
    </citation>
    <scope>NUCLEOTIDE SEQUENCE</scope>
</reference>
<evidence type="ECO:0000256" key="2">
    <source>
        <dbReference type="SAM" id="Coils"/>
    </source>
</evidence>
<comment type="caution">
    <text evidence="3">The sequence shown here is derived from an EMBL/GenBank/DDBJ whole genome shotgun (WGS) entry which is preliminary data.</text>
</comment>
<protein>
    <submittedName>
        <fullName evidence="3">Uncharacterized protein</fullName>
    </submittedName>
</protein>
<dbReference type="OMA" id="EIGCHVK"/>
<keyword evidence="1" id="KW-0853">WD repeat</keyword>
<dbReference type="PANTHER" id="PTHR19920:SF0">
    <property type="entry name" value="CYTOSOLIC IRON-SULFUR PROTEIN ASSEMBLY PROTEIN CIAO1-RELATED"/>
    <property type="match status" value="1"/>
</dbReference>
<dbReference type="AlphaFoldDB" id="A0A8S1TZR5"/>
<dbReference type="Pfam" id="PF00400">
    <property type="entry name" value="WD40"/>
    <property type="match status" value="4"/>
</dbReference>